<keyword evidence="1" id="KW-0812">Transmembrane</keyword>
<evidence type="ECO:0000313" key="2">
    <source>
        <dbReference type="EMBL" id="OGF62369.1"/>
    </source>
</evidence>
<keyword evidence="1" id="KW-1133">Transmembrane helix</keyword>
<feature type="transmembrane region" description="Helical" evidence="1">
    <location>
        <begin position="33"/>
        <end position="55"/>
    </location>
</feature>
<accession>A0A1F5VFY8</accession>
<dbReference type="Proteomes" id="UP000178943">
    <property type="component" value="Unassembled WGS sequence"/>
</dbReference>
<proteinExistence type="predicted"/>
<evidence type="ECO:0000256" key="1">
    <source>
        <dbReference type="SAM" id="Phobius"/>
    </source>
</evidence>
<sequence>MIYNSKETNESGYLRRTGVGILPSKRKIRYRQVILTVFLFIVIGVELVIISYGIMMKLGRNLNNGVWEIEVEGCDNNEKEEMKMYAQEYLKRKDALFNIGLFAEHMKRSKKISEISIKRQFPGSIMIKVKMKEPFAYLISGRGYLIDEEGNRIGELYKTEMIKGRNYPVVYIEEKELNEGLIRKAVRIIKEVGNYDHNYAYLKQVRYEGEEDVFYLELKEGILKVSRNGAEEELSKYYSYRGRLAEIVKEDTLMDLRFSGQIVLK</sequence>
<protein>
    <recommendedName>
        <fullName evidence="4">POTRA domain-containing protein</fullName>
    </recommendedName>
</protein>
<keyword evidence="1" id="KW-0472">Membrane</keyword>
<evidence type="ECO:0000313" key="3">
    <source>
        <dbReference type="Proteomes" id="UP000178943"/>
    </source>
</evidence>
<organism evidence="2 3">
    <name type="scientific">Candidatus Fischerbacteria bacterium RBG_13_37_8</name>
    <dbReference type="NCBI Taxonomy" id="1817863"/>
    <lineage>
        <taxon>Bacteria</taxon>
        <taxon>Candidatus Fischeribacteriota</taxon>
    </lineage>
</organism>
<reference evidence="2 3" key="1">
    <citation type="journal article" date="2016" name="Nat. Commun.">
        <title>Thousands of microbial genomes shed light on interconnected biogeochemical processes in an aquifer system.</title>
        <authorList>
            <person name="Anantharaman K."/>
            <person name="Brown C.T."/>
            <person name="Hug L.A."/>
            <person name="Sharon I."/>
            <person name="Castelle C.J."/>
            <person name="Probst A.J."/>
            <person name="Thomas B.C."/>
            <person name="Singh A."/>
            <person name="Wilkins M.J."/>
            <person name="Karaoz U."/>
            <person name="Brodie E.L."/>
            <person name="Williams K.H."/>
            <person name="Hubbard S.S."/>
            <person name="Banfield J.F."/>
        </authorList>
    </citation>
    <scope>NUCLEOTIDE SEQUENCE [LARGE SCALE GENOMIC DNA]</scope>
</reference>
<gene>
    <name evidence="2" type="ORF">A2Y62_17115</name>
</gene>
<dbReference type="EMBL" id="MFGW01000180">
    <property type="protein sequence ID" value="OGF62369.1"/>
    <property type="molecule type" value="Genomic_DNA"/>
</dbReference>
<dbReference type="AlphaFoldDB" id="A0A1F5VFY8"/>
<evidence type="ECO:0008006" key="4">
    <source>
        <dbReference type="Google" id="ProtNLM"/>
    </source>
</evidence>
<comment type="caution">
    <text evidence="2">The sequence shown here is derived from an EMBL/GenBank/DDBJ whole genome shotgun (WGS) entry which is preliminary data.</text>
</comment>
<name>A0A1F5VFY8_9BACT</name>
<dbReference type="STRING" id="1817863.A2Y62_17115"/>